<accession>A0A7I7QXC9</accession>
<dbReference type="InterPro" id="IPR003779">
    <property type="entry name" value="CMD-like"/>
</dbReference>
<dbReference type="PANTHER" id="PTHR34846:SF5">
    <property type="entry name" value="CARBOXYMUCONOLACTONE DECARBOXYLASE-LIKE DOMAIN-CONTAINING PROTEIN"/>
    <property type="match status" value="1"/>
</dbReference>
<evidence type="ECO:0000313" key="4">
    <source>
        <dbReference type="EMBL" id="BBY30962.1"/>
    </source>
</evidence>
<evidence type="ECO:0000259" key="3">
    <source>
        <dbReference type="Pfam" id="PF02627"/>
    </source>
</evidence>
<name>A0A7I7QXC9_9MYCO</name>
<keyword evidence="2" id="KW-0472">Membrane</keyword>
<dbReference type="InterPro" id="IPR029032">
    <property type="entry name" value="AhpD-like"/>
</dbReference>
<dbReference type="KEGG" id="msei:MSEDJ_50580"/>
<dbReference type="GO" id="GO:0051920">
    <property type="term" value="F:peroxiredoxin activity"/>
    <property type="evidence" value="ECO:0007669"/>
    <property type="project" value="InterPro"/>
</dbReference>
<dbReference type="EMBL" id="AP022588">
    <property type="protein sequence ID" value="BBY30962.1"/>
    <property type="molecule type" value="Genomic_DNA"/>
</dbReference>
<dbReference type="RefSeq" id="WP_163800514.1">
    <property type="nucleotide sequence ID" value="NZ_AP022588.1"/>
</dbReference>
<evidence type="ECO:0000256" key="1">
    <source>
        <dbReference type="SAM" id="MobiDB-lite"/>
    </source>
</evidence>
<evidence type="ECO:0000256" key="2">
    <source>
        <dbReference type="SAM" id="Phobius"/>
    </source>
</evidence>
<feature type="transmembrane region" description="Helical" evidence="2">
    <location>
        <begin position="156"/>
        <end position="176"/>
    </location>
</feature>
<protein>
    <submittedName>
        <fullName evidence="4">Carboxymuconolactone decarboxylase</fullName>
    </submittedName>
</protein>
<gene>
    <name evidence="4" type="ORF">MSEDJ_50580</name>
</gene>
<keyword evidence="2" id="KW-1133">Transmembrane helix</keyword>
<feature type="compositionally biased region" description="Basic and acidic residues" evidence="1">
    <location>
        <begin position="1"/>
        <end position="12"/>
    </location>
</feature>
<dbReference type="AlphaFoldDB" id="A0A7I7QXC9"/>
<evidence type="ECO:0000313" key="5">
    <source>
        <dbReference type="Proteomes" id="UP000467193"/>
    </source>
</evidence>
<dbReference type="Gene3D" id="1.20.1290.10">
    <property type="entry name" value="AhpD-like"/>
    <property type="match status" value="1"/>
</dbReference>
<dbReference type="Proteomes" id="UP000467193">
    <property type="component" value="Chromosome"/>
</dbReference>
<organism evidence="4 5">
    <name type="scientific">Mycolicibacterium sediminis</name>
    <dbReference type="NCBI Taxonomy" id="1286180"/>
    <lineage>
        <taxon>Bacteria</taxon>
        <taxon>Bacillati</taxon>
        <taxon>Actinomycetota</taxon>
        <taxon>Actinomycetes</taxon>
        <taxon>Mycobacteriales</taxon>
        <taxon>Mycobacteriaceae</taxon>
        <taxon>Mycolicibacterium</taxon>
    </lineage>
</organism>
<keyword evidence="2" id="KW-0812">Transmembrane</keyword>
<dbReference type="PANTHER" id="PTHR34846">
    <property type="entry name" value="4-CARBOXYMUCONOLACTONE DECARBOXYLASE FAMILY PROTEIN (AFU_ORTHOLOGUE AFUA_6G11590)"/>
    <property type="match status" value="1"/>
</dbReference>
<sequence>MRQPRIEPLRPEEWDDGTPDALSPLLPAERANPDDAGALLSTLLRHESLTRAYLHFNAHLLLHSTLSPRVREILILRAAVHRGCDYLWDHHVPLARRAGLTDDEIAAVRTGGGVALGDLDLLVAAAADELDTHDTLSEWTWAALSEPFDERQRMDLVFTVGAYHLLALAVNAFGIVDD</sequence>
<reference evidence="4 5" key="1">
    <citation type="journal article" date="2019" name="Emerg. Microbes Infect.">
        <title>Comprehensive subspecies identification of 175 nontuberculous mycobacteria species based on 7547 genomic profiles.</title>
        <authorList>
            <person name="Matsumoto Y."/>
            <person name="Kinjo T."/>
            <person name="Motooka D."/>
            <person name="Nabeya D."/>
            <person name="Jung N."/>
            <person name="Uechi K."/>
            <person name="Horii T."/>
            <person name="Iida T."/>
            <person name="Fujita J."/>
            <person name="Nakamura S."/>
        </authorList>
    </citation>
    <scope>NUCLEOTIDE SEQUENCE [LARGE SCALE GENOMIC DNA]</scope>
    <source>
        <strain evidence="4 5">JCM 17899</strain>
    </source>
</reference>
<dbReference type="SUPFAM" id="SSF69118">
    <property type="entry name" value="AhpD-like"/>
    <property type="match status" value="1"/>
</dbReference>
<keyword evidence="5" id="KW-1185">Reference proteome</keyword>
<feature type="region of interest" description="Disordered" evidence="1">
    <location>
        <begin position="1"/>
        <end position="28"/>
    </location>
</feature>
<proteinExistence type="predicted"/>
<dbReference type="Pfam" id="PF02627">
    <property type="entry name" value="CMD"/>
    <property type="match status" value="1"/>
</dbReference>
<feature type="domain" description="Carboxymuconolactone decarboxylase-like" evidence="3">
    <location>
        <begin position="49"/>
        <end position="122"/>
    </location>
</feature>